<dbReference type="RefSeq" id="WP_011445425.1">
    <property type="nucleotide sequence ID" value="NC_007794.1"/>
</dbReference>
<feature type="DNA-binding region" description="OmpR/PhoB-type" evidence="3">
    <location>
        <begin position="130"/>
        <end position="233"/>
    </location>
</feature>
<feature type="domain" description="Response regulatory" evidence="4">
    <location>
        <begin position="9"/>
        <end position="122"/>
    </location>
</feature>
<dbReference type="SUPFAM" id="SSF52172">
    <property type="entry name" value="CheY-like"/>
    <property type="match status" value="1"/>
</dbReference>
<organism evidence="6 7">
    <name type="scientific">Novosphingobium aromaticivorans (strain ATCC 700278 / DSM 12444 / CCUG 56034 / CIP 105152 / NBRC 16084 / F199)</name>
    <dbReference type="NCBI Taxonomy" id="279238"/>
    <lineage>
        <taxon>Bacteria</taxon>
        <taxon>Pseudomonadati</taxon>
        <taxon>Pseudomonadota</taxon>
        <taxon>Alphaproteobacteria</taxon>
        <taxon>Sphingomonadales</taxon>
        <taxon>Sphingomonadaceae</taxon>
        <taxon>Novosphingobium</taxon>
    </lineage>
</organism>
<reference evidence="7" key="1">
    <citation type="submission" date="2006-01" db="EMBL/GenBank/DDBJ databases">
        <title>Complete sequence of Novosphingobium aromaticivorans DSM 12444.</title>
        <authorList>
            <consortium name="US DOE Joint Genome Institute"/>
            <person name="Copeland A."/>
            <person name="Lucas S."/>
            <person name="Lapidus A."/>
            <person name="Barry K."/>
            <person name="Detter J.C."/>
            <person name="Glavina T."/>
            <person name="Hammon N."/>
            <person name="Israni S."/>
            <person name="Pitluck S."/>
            <person name="Chain P."/>
            <person name="Malfatti S."/>
            <person name="Shin M."/>
            <person name="Vergez L."/>
            <person name="Schmutz J."/>
            <person name="Larimer F."/>
            <person name="Land M."/>
            <person name="Kyrpides N."/>
            <person name="Ivanova N."/>
            <person name="Fredrickson J."/>
            <person name="Balkwill D."/>
            <person name="Romine M.F."/>
            <person name="Richardson P."/>
        </authorList>
    </citation>
    <scope>NUCLEOTIDE SEQUENCE [LARGE SCALE GENOMIC DNA]</scope>
    <source>
        <strain evidence="7">ATCC 700278 / DSM 12444 / CCUG 56034 / CIP 105152 / NBRC 16084 / F199</strain>
    </source>
</reference>
<dbReference type="Proteomes" id="UP000009134">
    <property type="component" value="Chromosome"/>
</dbReference>
<dbReference type="InterPro" id="IPR001867">
    <property type="entry name" value="OmpR/PhoB-type_DNA-bd"/>
</dbReference>
<dbReference type="GO" id="GO:0000976">
    <property type="term" value="F:transcription cis-regulatory region binding"/>
    <property type="evidence" value="ECO:0007669"/>
    <property type="project" value="TreeGrafter"/>
</dbReference>
<gene>
    <name evidence="6" type="ordered locus">Saro_1775</name>
</gene>
<dbReference type="HOGENOM" id="CLU_000445_30_4_5"/>
<dbReference type="CDD" id="cd00383">
    <property type="entry name" value="trans_reg_C"/>
    <property type="match status" value="1"/>
</dbReference>
<dbReference type="SMART" id="SM00448">
    <property type="entry name" value="REC"/>
    <property type="match status" value="1"/>
</dbReference>
<dbReference type="GO" id="GO:0006355">
    <property type="term" value="P:regulation of DNA-templated transcription"/>
    <property type="evidence" value="ECO:0007669"/>
    <property type="project" value="InterPro"/>
</dbReference>
<keyword evidence="1 3" id="KW-0238">DNA-binding</keyword>
<dbReference type="Pfam" id="PF00486">
    <property type="entry name" value="Trans_reg_C"/>
    <property type="match status" value="1"/>
</dbReference>
<accession>Q2G7F8</accession>
<evidence type="ECO:0000259" key="5">
    <source>
        <dbReference type="PROSITE" id="PS51755"/>
    </source>
</evidence>
<evidence type="ECO:0000313" key="6">
    <source>
        <dbReference type="EMBL" id="ABD26215.1"/>
    </source>
</evidence>
<sequence length="243" mass="26555">MNLQPSQRLVYVVEDDVRIASVLSDYLTAEGFLPRWFSDPLVALASARSQPPALVLLDIMLPGIDGLAFCHRLRAFCDCPIIMLTARISTEDKVAGLSAGADDYVVKPFSPGEVMARVHAHLRRAEGRLAAAARNGGYVIDEAGMRISWKGQWLDLSLAEYAVASALMRQPERSFTRGQLLDSLLAVLGERTLETSERAVDSHIKNIRRKILAIDPGGACIATVYGLGYRFSVGLKAEGERRG</sequence>
<keyword evidence="7" id="KW-1185">Reference proteome</keyword>
<keyword evidence="2" id="KW-0597">Phosphoprotein</keyword>
<dbReference type="InterPro" id="IPR036388">
    <property type="entry name" value="WH-like_DNA-bd_sf"/>
</dbReference>
<feature type="domain" description="OmpR/PhoB-type" evidence="5">
    <location>
        <begin position="130"/>
        <end position="233"/>
    </location>
</feature>
<dbReference type="InterPro" id="IPR039420">
    <property type="entry name" value="WalR-like"/>
</dbReference>
<protein>
    <submittedName>
        <fullName evidence="6">Two component transcriptional regulator, winged helix family</fullName>
    </submittedName>
</protein>
<dbReference type="AlphaFoldDB" id="Q2G7F8"/>
<dbReference type="SMART" id="SM00862">
    <property type="entry name" value="Trans_reg_C"/>
    <property type="match status" value="1"/>
</dbReference>
<dbReference type="SUPFAM" id="SSF46894">
    <property type="entry name" value="C-terminal effector domain of the bipartite response regulators"/>
    <property type="match status" value="1"/>
</dbReference>
<dbReference type="InterPro" id="IPR011006">
    <property type="entry name" value="CheY-like_superfamily"/>
</dbReference>
<dbReference type="GO" id="GO:0032993">
    <property type="term" value="C:protein-DNA complex"/>
    <property type="evidence" value="ECO:0007669"/>
    <property type="project" value="TreeGrafter"/>
</dbReference>
<evidence type="ECO:0000259" key="4">
    <source>
        <dbReference type="PROSITE" id="PS50110"/>
    </source>
</evidence>
<name>Q2G7F8_NOVAD</name>
<evidence type="ECO:0000256" key="1">
    <source>
        <dbReference type="ARBA" id="ARBA00023125"/>
    </source>
</evidence>
<dbReference type="CDD" id="cd17574">
    <property type="entry name" value="REC_OmpR"/>
    <property type="match status" value="1"/>
</dbReference>
<feature type="modified residue" description="4-aspartylphosphate" evidence="2">
    <location>
        <position position="58"/>
    </location>
</feature>
<dbReference type="Gene3D" id="3.40.50.2300">
    <property type="match status" value="1"/>
</dbReference>
<dbReference type="InterPro" id="IPR001789">
    <property type="entry name" value="Sig_transdc_resp-reg_receiver"/>
</dbReference>
<dbReference type="PROSITE" id="PS51755">
    <property type="entry name" value="OMPR_PHOB"/>
    <property type="match status" value="1"/>
</dbReference>
<dbReference type="PANTHER" id="PTHR48111">
    <property type="entry name" value="REGULATOR OF RPOS"/>
    <property type="match status" value="1"/>
</dbReference>
<evidence type="ECO:0000313" key="7">
    <source>
        <dbReference type="Proteomes" id="UP000009134"/>
    </source>
</evidence>
<evidence type="ECO:0000256" key="3">
    <source>
        <dbReference type="PROSITE-ProRule" id="PRU01091"/>
    </source>
</evidence>
<dbReference type="GO" id="GO:0005829">
    <property type="term" value="C:cytosol"/>
    <property type="evidence" value="ECO:0007669"/>
    <property type="project" value="TreeGrafter"/>
</dbReference>
<dbReference type="EMBL" id="CP000248">
    <property type="protein sequence ID" value="ABD26215.1"/>
    <property type="molecule type" value="Genomic_DNA"/>
</dbReference>
<dbReference type="GO" id="GO:0000156">
    <property type="term" value="F:phosphorelay response regulator activity"/>
    <property type="evidence" value="ECO:0007669"/>
    <property type="project" value="TreeGrafter"/>
</dbReference>
<proteinExistence type="predicted"/>
<dbReference type="InterPro" id="IPR016032">
    <property type="entry name" value="Sig_transdc_resp-reg_C-effctor"/>
</dbReference>
<dbReference type="KEGG" id="nar:Saro_1775"/>
<dbReference type="Gene3D" id="6.10.250.690">
    <property type="match status" value="1"/>
</dbReference>
<dbReference type="PANTHER" id="PTHR48111:SF59">
    <property type="entry name" value="TRANSCRIPTIONAL REGULATORY PROTEIN BAER"/>
    <property type="match status" value="1"/>
</dbReference>
<dbReference type="Gene3D" id="1.10.10.10">
    <property type="entry name" value="Winged helix-like DNA-binding domain superfamily/Winged helix DNA-binding domain"/>
    <property type="match status" value="1"/>
</dbReference>
<dbReference type="PROSITE" id="PS50110">
    <property type="entry name" value="RESPONSE_REGULATORY"/>
    <property type="match status" value="1"/>
</dbReference>
<dbReference type="eggNOG" id="COG0745">
    <property type="taxonomic scope" value="Bacteria"/>
</dbReference>
<evidence type="ECO:0000256" key="2">
    <source>
        <dbReference type="PROSITE-ProRule" id="PRU00169"/>
    </source>
</evidence>
<dbReference type="STRING" id="279238.Saro_1775"/>
<dbReference type="Pfam" id="PF00072">
    <property type="entry name" value="Response_reg"/>
    <property type="match status" value="1"/>
</dbReference>